<gene>
    <name evidence="11" type="ORF">Vretifemale_18834</name>
</gene>
<dbReference type="CDD" id="cd05283">
    <property type="entry name" value="CAD1"/>
    <property type="match status" value="1"/>
</dbReference>
<dbReference type="Gene3D" id="3.90.180.10">
    <property type="entry name" value="Medium-chain alcohol dehydrogenases, catalytic domain"/>
    <property type="match status" value="1"/>
</dbReference>
<organism evidence="11 12">
    <name type="scientific">Volvox reticuliferus</name>
    <dbReference type="NCBI Taxonomy" id="1737510"/>
    <lineage>
        <taxon>Eukaryota</taxon>
        <taxon>Viridiplantae</taxon>
        <taxon>Chlorophyta</taxon>
        <taxon>core chlorophytes</taxon>
        <taxon>Chlorophyceae</taxon>
        <taxon>CS clade</taxon>
        <taxon>Chlamydomonadales</taxon>
        <taxon>Volvocaceae</taxon>
        <taxon>Volvox</taxon>
    </lineage>
</organism>
<evidence type="ECO:0000259" key="10">
    <source>
        <dbReference type="SMART" id="SM00829"/>
    </source>
</evidence>
<feature type="region of interest" description="Disordered" evidence="9">
    <location>
        <begin position="11"/>
        <end position="41"/>
    </location>
</feature>
<dbReference type="InterPro" id="IPR011032">
    <property type="entry name" value="GroES-like_sf"/>
</dbReference>
<dbReference type="OrthoDB" id="1879366at2759"/>
<dbReference type="GO" id="GO:0008106">
    <property type="term" value="F:alcohol dehydrogenase (NADP+) activity"/>
    <property type="evidence" value="ECO:0007669"/>
    <property type="project" value="UniProtKB-EC"/>
</dbReference>
<dbReference type="Proteomes" id="UP000747110">
    <property type="component" value="Unassembled WGS sequence"/>
</dbReference>
<dbReference type="InterPro" id="IPR002328">
    <property type="entry name" value="ADH_Zn_CS"/>
</dbReference>
<evidence type="ECO:0000256" key="5">
    <source>
        <dbReference type="ARBA" id="ARBA00022857"/>
    </source>
</evidence>
<dbReference type="SUPFAM" id="SSF50129">
    <property type="entry name" value="GroES-like"/>
    <property type="match status" value="1"/>
</dbReference>
<proteinExistence type="inferred from homology"/>
<dbReference type="Pfam" id="PF08240">
    <property type="entry name" value="ADH_N"/>
    <property type="match status" value="1"/>
</dbReference>
<keyword evidence="12" id="KW-1185">Reference proteome</keyword>
<dbReference type="EC" id="1.1.1.2" evidence="7"/>
<comment type="caution">
    <text evidence="11">The sequence shown here is derived from an EMBL/GenBank/DDBJ whole genome shotgun (WGS) entry which is preliminary data.</text>
</comment>
<protein>
    <recommendedName>
        <fullName evidence="7">alcohol dehydrogenase (NADP(+))</fullName>
        <ecNumber evidence="7">1.1.1.2</ecNumber>
    </recommendedName>
</protein>
<accession>A0A8J4FVX0</accession>
<comment type="cofactor">
    <cofactor evidence="1 8">
        <name>Zn(2+)</name>
        <dbReference type="ChEBI" id="CHEBI:29105"/>
    </cofactor>
</comment>
<dbReference type="AlphaFoldDB" id="A0A8J4FVX0"/>
<dbReference type="FunFam" id="3.90.180.10:FF:000018">
    <property type="entry name" value="NAD(P)-dependent alcohol dehydrogenase"/>
    <property type="match status" value="1"/>
</dbReference>
<dbReference type="InterPro" id="IPR020843">
    <property type="entry name" value="ER"/>
</dbReference>
<evidence type="ECO:0000313" key="12">
    <source>
        <dbReference type="Proteomes" id="UP000747110"/>
    </source>
</evidence>
<keyword evidence="6" id="KW-0560">Oxidoreductase</keyword>
<evidence type="ECO:0000256" key="7">
    <source>
        <dbReference type="ARBA" id="ARBA00024074"/>
    </source>
</evidence>
<evidence type="ECO:0000256" key="1">
    <source>
        <dbReference type="ARBA" id="ARBA00001947"/>
    </source>
</evidence>
<reference evidence="11" key="1">
    <citation type="journal article" date="2021" name="Proc. Natl. Acad. Sci. U.S.A.">
        <title>Three genomes in the algal genus Volvox reveal the fate of a haploid sex-determining region after a transition to homothallism.</title>
        <authorList>
            <person name="Yamamoto K."/>
            <person name="Hamaji T."/>
            <person name="Kawai-Toyooka H."/>
            <person name="Matsuzaki R."/>
            <person name="Takahashi F."/>
            <person name="Nishimura Y."/>
            <person name="Kawachi M."/>
            <person name="Noguchi H."/>
            <person name="Minakuchi Y."/>
            <person name="Umen J.G."/>
            <person name="Toyoda A."/>
            <person name="Nozaki H."/>
        </authorList>
    </citation>
    <scope>NUCLEOTIDE SEQUENCE</scope>
    <source>
        <strain evidence="11">NIES-3786</strain>
    </source>
</reference>
<sequence>MGPFYTLSMLTRGSLGPGAGRPRSRGASDCSRSVPHRPPMHMSAIAVTTTRCSHRNRRLRCRRAAAAAATPLAFREGAETKPDLSLGVQEQAEAFRRSQAQRLSSRRGWAALDKKSNLTPWSHFPGELRARQVDIRVTHNGLCHTDLHMRDDDWGLSKFPFIPGHEVVGEVVAVGESVDSVRPGDRVGLGWIADSCRRCLACLRGQENICEHGYTGLIVEGNHGGFQETCRAHADFLYRIPDDLDSASAAPLLCAGVTVYAPLRRYLRVPGSRVGVLGVGGLGHLAVQFANKMGADVTALDISADKETESKQLGAHAFRTWNDAVGEAGLQGHFDLLLNCASANISTAQLLALLKNGGTLVQVGIPGGGATMTVPLQALVFGQKLVAGSVVGGRADMQEMLTFAGTHGVRPMVETMPLSQVNQAMKRVAEGKARYRIVLISDWE</sequence>
<dbReference type="FunFam" id="3.40.50.720:FF:000022">
    <property type="entry name" value="Cinnamyl alcohol dehydrogenase"/>
    <property type="match status" value="1"/>
</dbReference>
<dbReference type="EMBL" id="BNCP01000063">
    <property type="protein sequence ID" value="GIL91269.1"/>
    <property type="molecule type" value="Genomic_DNA"/>
</dbReference>
<dbReference type="InterPro" id="IPR013149">
    <property type="entry name" value="ADH-like_C"/>
</dbReference>
<evidence type="ECO:0000256" key="4">
    <source>
        <dbReference type="ARBA" id="ARBA00022833"/>
    </source>
</evidence>
<dbReference type="GO" id="GO:0008270">
    <property type="term" value="F:zinc ion binding"/>
    <property type="evidence" value="ECO:0007669"/>
    <property type="project" value="InterPro"/>
</dbReference>
<keyword evidence="5" id="KW-0521">NADP</keyword>
<evidence type="ECO:0000256" key="2">
    <source>
        <dbReference type="ARBA" id="ARBA00008072"/>
    </source>
</evidence>
<dbReference type="InterPro" id="IPR036291">
    <property type="entry name" value="NAD(P)-bd_dom_sf"/>
</dbReference>
<dbReference type="SMART" id="SM00829">
    <property type="entry name" value="PKS_ER"/>
    <property type="match status" value="1"/>
</dbReference>
<dbReference type="Pfam" id="PF00107">
    <property type="entry name" value="ADH_zinc_N"/>
    <property type="match status" value="1"/>
</dbReference>
<dbReference type="SUPFAM" id="SSF51735">
    <property type="entry name" value="NAD(P)-binding Rossmann-fold domains"/>
    <property type="match status" value="1"/>
</dbReference>
<keyword evidence="3 8" id="KW-0479">Metal-binding</keyword>
<dbReference type="InterPro" id="IPR047109">
    <property type="entry name" value="CAD-like"/>
</dbReference>
<keyword evidence="4 8" id="KW-0862">Zinc</keyword>
<dbReference type="InterPro" id="IPR013154">
    <property type="entry name" value="ADH-like_N"/>
</dbReference>
<dbReference type="PROSITE" id="PS00059">
    <property type="entry name" value="ADH_ZINC"/>
    <property type="match status" value="1"/>
</dbReference>
<evidence type="ECO:0000313" key="11">
    <source>
        <dbReference type="EMBL" id="GIL91269.1"/>
    </source>
</evidence>
<comment type="similarity">
    <text evidence="2 8">Belongs to the zinc-containing alcohol dehydrogenase family.</text>
</comment>
<feature type="domain" description="Enoyl reductase (ER)" evidence="10">
    <location>
        <begin position="115"/>
        <end position="439"/>
    </location>
</feature>
<dbReference type="PANTHER" id="PTHR42683">
    <property type="entry name" value="ALDEHYDE REDUCTASE"/>
    <property type="match status" value="1"/>
</dbReference>
<evidence type="ECO:0000256" key="3">
    <source>
        <dbReference type="ARBA" id="ARBA00022723"/>
    </source>
</evidence>
<evidence type="ECO:0000256" key="9">
    <source>
        <dbReference type="SAM" id="MobiDB-lite"/>
    </source>
</evidence>
<evidence type="ECO:0000256" key="6">
    <source>
        <dbReference type="ARBA" id="ARBA00023002"/>
    </source>
</evidence>
<evidence type="ECO:0000256" key="8">
    <source>
        <dbReference type="RuleBase" id="RU361277"/>
    </source>
</evidence>
<dbReference type="Gene3D" id="3.40.50.720">
    <property type="entry name" value="NAD(P)-binding Rossmann-like Domain"/>
    <property type="match status" value="1"/>
</dbReference>
<name>A0A8J4FVX0_9CHLO</name>